<keyword evidence="3" id="KW-1185">Reference proteome</keyword>
<accession>A0ABN3N554</accession>
<gene>
    <name evidence="2" type="ORF">GCM10010201_08180</name>
</gene>
<comment type="caution">
    <text evidence="2">The sequence shown here is derived from an EMBL/GenBank/DDBJ whole genome shotgun (WGS) entry which is preliminary data.</text>
</comment>
<feature type="compositionally biased region" description="Low complexity" evidence="1">
    <location>
        <begin position="86"/>
        <end position="106"/>
    </location>
</feature>
<feature type="region of interest" description="Disordered" evidence="1">
    <location>
        <begin position="58"/>
        <end position="121"/>
    </location>
</feature>
<evidence type="ECO:0000256" key="1">
    <source>
        <dbReference type="SAM" id="MobiDB-lite"/>
    </source>
</evidence>
<organism evidence="2 3">
    <name type="scientific">Pilimelia columellifera subsp. columellifera</name>
    <dbReference type="NCBI Taxonomy" id="706583"/>
    <lineage>
        <taxon>Bacteria</taxon>
        <taxon>Bacillati</taxon>
        <taxon>Actinomycetota</taxon>
        <taxon>Actinomycetes</taxon>
        <taxon>Micromonosporales</taxon>
        <taxon>Micromonosporaceae</taxon>
        <taxon>Pilimelia</taxon>
    </lineage>
</organism>
<evidence type="ECO:0000313" key="3">
    <source>
        <dbReference type="Proteomes" id="UP001499978"/>
    </source>
</evidence>
<feature type="compositionally biased region" description="Polar residues" evidence="1">
    <location>
        <begin position="107"/>
        <end position="121"/>
    </location>
</feature>
<feature type="compositionally biased region" description="Basic and acidic residues" evidence="1">
    <location>
        <begin position="67"/>
        <end position="82"/>
    </location>
</feature>
<dbReference type="Proteomes" id="UP001499978">
    <property type="component" value="Unassembled WGS sequence"/>
</dbReference>
<evidence type="ECO:0000313" key="2">
    <source>
        <dbReference type="EMBL" id="GAA2514444.1"/>
    </source>
</evidence>
<name>A0ABN3N554_9ACTN</name>
<dbReference type="EMBL" id="BAAARY010000002">
    <property type="protein sequence ID" value="GAA2514444.1"/>
    <property type="molecule type" value="Genomic_DNA"/>
</dbReference>
<evidence type="ECO:0008006" key="4">
    <source>
        <dbReference type="Google" id="ProtNLM"/>
    </source>
</evidence>
<proteinExistence type="predicted"/>
<dbReference type="RefSeq" id="WP_344168428.1">
    <property type="nucleotide sequence ID" value="NZ_BAAARY010000002.1"/>
</dbReference>
<protein>
    <recommendedName>
        <fullName evidence="4">YtxH domain-containing protein</fullName>
    </recommendedName>
</protein>
<reference evidence="2 3" key="1">
    <citation type="journal article" date="2019" name="Int. J. Syst. Evol. Microbiol.">
        <title>The Global Catalogue of Microorganisms (GCM) 10K type strain sequencing project: providing services to taxonomists for standard genome sequencing and annotation.</title>
        <authorList>
            <consortium name="The Broad Institute Genomics Platform"/>
            <consortium name="The Broad Institute Genome Sequencing Center for Infectious Disease"/>
            <person name="Wu L."/>
            <person name="Ma J."/>
        </authorList>
    </citation>
    <scope>NUCLEOTIDE SEQUENCE [LARGE SCALE GENOMIC DNA]</scope>
    <source>
        <strain evidence="2 3">JCM 3367</strain>
    </source>
</reference>
<sequence length="121" mass="12547">MRGKLWFAVGAAAGYVLGSRAGREKYEQIALTARKFWDHPSVQEAAGVVQAQATRLYEEGKGTVNDKLTHSKLGEKLSHGADKPLATAGSRSGGSTTSTTGAPSTGNRSSGTGIGTSNNPR</sequence>